<reference evidence="6" key="1">
    <citation type="journal article" date="2023" name="Mol. Phylogenet. Evol.">
        <title>Genome-scale phylogeny and comparative genomics of the fungal order Sordariales.</title>
        <authorList>
            <person name="Hensen N."/>
            <person name="Bonometti L."/>
            <person name="Westerberg I."/>
            <person name="Brannstrom I.O."/>
            <person name="Guillou S."/>
            <person name="Cros-Aarteil S."/>
            <person name="Calhoun S."/>
            <person name="Haridas S."/>
            <person name="Kuo A."/>
            <person name="Mondo S."/>
            <person name="Pangilinan J."/>
            <person name="Riley R."/>
            <person name="LaButti K."/>
            <person name="Andreopoulos B."/>
            <person name="Lipzen A."/>
            <person name="Chen C."/>
            <person name="Yan M."/>
            <person name="Daum C."/>
            <person name="Ng V."/>
            <person name="Clum A."/>
            <person name="Steindorff A."/>
            <person name="Ohm R.A."/>
            <person name="Martin F."/>
            <person name="Silar P."/>
            <person name="Natvig D.O."/>
            <person name="Lalanne C."/>
            <person name="Gautier V."/>
            <person name="Ament-Velasquez S.L."/>
            <person name="Kruys A."/>
            <person name="Hutchinson M.I."/>
            <person name="Powell A.J."/>
            <person name="Barry K."/>
            <person name="Miller A.N."/>
            <person name="Grigoriev I.V."/>
            <person name="Debuchy R."/>
            <person name="Gladieux P."/>
            <person name="Hiltunen Thoren M."/>
            <person name="Johannesson H."/>
        </authorList>
    </citation>
    <scope>NUCLEOTIDE SEQUENCE</scope>
    <source>
        <strain evidence="6">CBS 532.94</strain>
    </source>
</reference>
<dbReference type="SUPFAM" id="SSF48264">
    <property type="entry name" value="Cytochrome P450"/>
    <property type="match status" value="1"/>
</dbReference>
<dbReference type="Proteomes" id="UP001303760">
    <property type="component" value="Unassembled WGS sequence"/>
</dbReference>
<comment type="similarity">
    <text evidence="1">Belongs to the GMC oxidoreductase family.</text>
</comment>
<dbReference type="InterPro" id="IPR012132">
    <property type="entry name" value="GMC_OxRdtase"/>
</dbReference>
<dbReference type="GO" id="GO:0044550">
    <property type="term" value="P:secondary metabolite biosynthetic process"/>
    <property type="evidence" value="ECO:0007669"/>
    <property type="project" value="TreeGrafter"/>
</dbReference>
<protein>
    <submittedName>
        <fullName evidence="6">Cytochrome P450</fullName>
    </submittedName>
</protein>
<evidence type="ECO:0000256" key="2">
    <source>
        <dbReference type="ARBA" id="ARBA00023180"/>
    </source>
</evidence>
<dbReference type="Gene3D" id="1.10.630.10">
    <property type="entry name" value="Cytochrome P450"/>
    <property type="match status" value="1"/>
</dbReference>
<dbReference type="AlphaFoldDB" id="A0AAN7C5R4"/>
<name>A0AAN7C5R4_9PEZI</name>
<evidence type="ECO:0000313" key="6">
    <source>
        <dbReference type="EMBL" id="KAK4235918.1"/>
    </source>
</evidence>
<feature type="signal peptide" evidence="3">
    <location>
        <begin position="1"/>
        <end position="21"/>
    </location>
</feature>
<dbReference type="Pfam" id="PF00067">
    <property type="entry name" value="p450"/>
    <property type="match status" value="1"/>
</dbReference>
<keyword evidence="7" id="KW-1185">Reference proteome</keyword>
<dbReference type="GO" id="GO:0050660">
    <property type="term" value="F:flavin adenine dinucleotide binding"/>
    <property type="evidence" value="ECO:0007669"/>
    <property type="project" value="InterPro"/>
</dbReference>
<dbReference type="PANTHER" id="PTHR11552:SF138">
    <property type="entry name" value="DEHYDROGENASE PKFF-RELATED"/>
    <property type="match status" value="1"/>
</dbReference>
<dbReference type="Gene3D" id="3.50.50.60">
    <property type="entry name" value="FAD/NAD(P)-binding domain"/>
    <property type="match status" value="2"/>
</dbReference>
<dbReference type="EMBL" id="MU860228">
    <property type="protein sequence ID" value="KAK4235918.1"/>
    <property type="molecule type" value="Genomic_DNA"/>
</dbReference>
<evidence type="ECO:0000259" key="4">
    <source>
        <dbReference type="Pfam" id="PF00732"/>
    </source>
</evidence>
<sequence length="1023" mass="112655">MLVIWLSALAATLLPGHVVQAAPVSGGDSSRTGLLGSSFGVPGQNYTFDYVVVGGGQAGLAVASRLAEQRSLSVAVIEAGSFYELTNGNLSEIPAFDNWFTGKDVDNWQPGVDWGIVTEPQQALLNARVHYPRGRTLGGCSARNYMTYHLPTRGSCDLMAKKIGSSGYGFDRFFPYFTKSQHFTPPVGGTYDRFANSTPQYDPSRLGRGGPLSVLYPKYAQPFGSWAAKGFEAIGLKEQRGFESGKLSGAYAYPLATIRADENTRESSETAFLRPHLGKRNANLITFVETLQQHGISVLHDSPGVGQNMKDHVLFGTAHRVNVVTGSAFGDPVQRAQFERQYAEGKGPMTNPGIDILGWERLPRNNLSRATISALESTFSSDWPEVEYLPNGGFFGYATNFQINQPTDGFQYASVIAGLVATLSTGNVTIRSSDMADAPIVNPNWLSHPADKEVAIAAFKRTRQVWAAPAMRPVLVGDEYFPGSSVATDDQIWNFIQRSFSTIFHAACTCKMGPDNDPMAVLDANARVRGVSGLRVVDASSLPILPPGHPMSVICTCSRREDRRRYSPRQLTEKAVAGHEGTMNQASPASLPLSLPSLALASLAVWLVVHYTRQYLRLAHIPGPVLAGFSNLPRLWWVYRRDAHHVHIAQHRKYGAAPAGAGAAKPGWAPLVRYGPNAVSVGSAAVIDTIYRIRGDPLLKSDFYSVIPPMRKGTILPTIFATQDEALHRLLKRPIASVYSMSNLVSFEPLVDRTIDVFRKELDSRFVATGEACDFGAWLQYFAFDVVGEITFSKRLGFLEGGCDVEGIMASIWRWFEYVAVVGQMPWLDSLWVKNKLVSRMRPAKWSPMVQFANKREEERRAMSAEDKDKERRGNNRDFLSRFVAAMEKDPSIPALPAWTSSNIIAGSDTTAIYLRTMFHQLLTHPATMARLRAELDEAAAQGRLSASTASWKESIALPYLNACFKEAGRIHPPFGLHLERVVPPGGLDIELVDEGKAWTVQNRWFVPQSGLHVRLRKREARE</sequence>
<dbReference type="GO" id="GO:0020037">
    <property type="term" value="F:heme binding"/>
    <property type="evidence" value="ECO:0007669"/>
    <property type="project" value="InterPro"/>
</dbReference>
<dbReference type="SUPFAM" id="SSF51905">
    <property type="entry name" value="FAD/NAD(P)-binding domain"/>
    <property type="match status" value="1"/>
</dbReference>
<dbReference type="Pfam" id="PF05199">
    <property type="entry name" value="GMC_oxred_C"/>
    <property type="match status" value="1"/>
</dbReference>
<evidence type="ECO:0000256" key="1">
    <source>
        <dbReference type="ARBA" id="ARBA00010790"/>
    </source>
</evidence>
<keyword evidence="3" id="KW-0732">Signal</keyword>
<dbReference type="InterPro" id="IPR036188">
    <property type="entry name" value="FAD/NAD-bd_sf"/>
</dbReference>
<evidence type="ECO:0000256" key="3">
    <source>
        <dbReference type="SAM" id="SignalP"/>
    </source>
</evidence>
<dbReference type="GO" id="GO:0004497">
    <property type="term" value="F:monooxygenase activity"/>
    <property type="evidence" value="ECO:0007669"/>
    <property type="project" value="InterPro"/>
</dbReference>
<dbReference type="SUPFAM" id="SSF54373">
    <property type="entry name" value="FAD-linked reductases, C-terminal domain"/>
    <property type="match status" value="1"/>
</dbReference>
<feature type="chain" id="PRO_5042864404" evidence="3">
    <location>
        <begin position="22"/>
        <end position="1023"/>
    </location>
</feature>
<dbReference type="PANTHER" id="PTHR11552">
    <property type="entry name" value="GLUCOSE-METHANOL-CHOLINE GMC OXIDOREDUCTASE"/>
    <property type="match status" value="1"/>
</dbReference>
<accession>A0AAN7C5R4</accession>
<dbReference type="Pfam" id="PF00732">
    <property type="entry name" value="GMC_oxred_N"/>
    <property type="match status" value="1"/>
</dbReference>
<dbReference type="InterPro" id="IPR036396">
    <property type="entry name" value="Cyt_P450_sf"/>
</dbReference>
<feature type="domain" description="Glucose-methanol-choline oxidoreductase C-terminal" evidence="5">
    <location>
        <begin position="424"/>
        <end position="554"/>
    </location>
</feature>
<dbReference type="InterPro" id="IPR001128">
    <property type="entry name" value="Cyt_P450"/>
</dbReference>
<reference evidence="6" key="2">
    <citation type="submission" date="2023-05" db="EMBL/GenBank/DDBJ databases">
        <authorList>
            <consortium name="Lawrence Berkeley National Laboratory"/>
            <person name="Steindorff A."/>
            <person name="Hensen N."/>
            <person name="Bonometti L."/>
            <person name="Westerberg I."/>
            <person name="Brannstrom I.O."/>
            <person name="Guillou S."/>
            <person name="Cros-Aarteil S."/>
            <person name="Calhoun S."/>
            <person name="Haridas S."/>
            <person name="Kuo A."/>
            <person name="Mondo S."/>
            <person name="Pangilinan J."/>
            <person name="Riley R."/>
            <person name="Labutti K."/>
            <person name="Andreopoulos B."/>
            <person name="Lipzen A."/>
            <person name="Chen C."/>
            <person name="Yanf M."/>
            <person name="Daum C."/>
            <person name="Ng V."/>
            <person name="Clum A."/>
            <person name="Ohm R."/>
            <person name="Martin F."/>
            <person name="Silar P."/>
            <person name="Natvig D."/>
            <person name="Lalanne C."/>
            <person name="Gautier V."/>
            <person name="Ament-Velasquez S.L."/>
            <person name="Kruys A."/>
            <person name="Hutchinson M.I."/>
            <person name="Powell A.J."/>
            <person name="Barry K."/>
            <person name="Miller A.N."/>
            <person name="Grigoriev I.V."/>
            <person name="Debuchy R."/>
            <person name="Gladieux P."/>
            <person name="Thoren M.H."/>
            <person name="Johannesson H."/>
        </authorList>
    </citation>
    <scope>NUCLEOTIDE SEQUENCE</scope>
    <source>
        <strain evidence="6">CBS 532.94</strain>
    </source>
</reference>
<evidence type="ECO:0000313" key="7">
    <source>
        <dbReference type="Proteomes" id="UP001303760"/>
    </source>
</evidence>
<feature type="domain" description="Glucose-methanol-choline oxidoreductase N-terminal" evidence="4">
    <location>
        <begin position="48"/>
        <end position="288"/>
    </location>
</feature>
<keyword evidence="2" id="KW-0325">Glycoprotein</keyword>
<dbReference type="Gene3D" id="3.30.560.10">
    <property type="entry name" value="Glucose Oxidase, domain 3"/>
    <property type="match status" value="2"/>
</dbReference>
<organism evidence="6 7">
    <name type="scientific">Achaetomium macrosporum</name>
    <dbReference type="NCBI Taxonomy" id="79813"/>
    <lineage>
        <taxon>Eukaryota</taxon>
        <taxon>Fungi</taxon>
        <taxon>Dikarya</taxon>
        <taxon>Ascomycota</taxon>
        <taxon>Pezizomycotina</taxon>
        <taxon>Sordariomycetes</taxon>
        <taxon>Sordariomycetidae</taxon>
        <taxon>Sordariales</taxon>
        <taxon>Chaetomiaceae</taxon>
        <taxon>Achaetomium</taxon>
    </lineage>
</organism>
<dbReference type="InterPro" id="IPR000172">
    <property type="entry name" value="GMC_OxRdtase_N"/>
</dbReference>
<evidence type="ECO:0000259" key="5">
    <source>
        <dbReference type="Pfam" id="PF05199"/>
    </source>
</evidence>
<proteinExistence type="inferred from homology"/>
<dbReference type="GO" id="GO:0016614">
    <property type="term" value="F:oxidoreductase activity, acting on CH-OH group of donors"/>
    <property type="evidence" value="ECO:0007669"/>
    <property type="project" value="InterPro"/>
</dbReference>
<gene>
    <name evidence="6" type="ORF">C8A03DRAFT_46011</name>
</gene>
<dbReference type="GO" id="GO:0016705">
    <property type="term" value="F:oxidoreductase activity, acting on paired donors, with incorporation or reduction of molecular oxygen"/>
    <property type="evidence" value="ECO:0007669"/>
    <property type="project" value="InterPro"/>
</dbReference>
<dbReference type="GO" id="GO:0005506">
    <property type="term" value="F:iron ion binding"/>
    <property type="evidence" value="ECO:0007669"/>
    <property type="project" value="InterPro"/>
</dbReference>
<dbReference type="InterPro" id="IPR007867">
    <property type="entry name" value="GMC_OxRtase_C"/>
</dbReference>
<comment type="caution">
    <text evidence="6">The sequence shown here is derived from an EMBL/GenBank/DDBJ whole genome shotgun (WGS) entry which is preliminary data.</text>
</comment>